<evidence type="ECO:0000256" key="4">
    <source>
        <dbReference type="SAM" id="MobiDB-lite"/>
    </source>
</evidence>
<keyword evidence="2" id="KW-0238">DNA-binding</keyword>
<sequence length="174" mass="18622">MGKESHRGAGSRPAASTAPLRSETALELSHLVSALWKLMVRATPAHAGMPVLESQVSILRTLVAAGPMSPAAVADQLRLARSTVSNLVRDLVDDGLIERRPSPVDGRSVFLAPTPHGRAVLQRFREERVRVVETALEAVPPEEMGRLAAALPALELLLAEFEHMADRDAGHPPG</sequence>
<organism evidence="6">
    <name type="scientific">Streptomyces sp. NBC_00148</name>
    <dbReference type="NCBI Taxonomy" id="2903626"/>
    <lineage>
        <taxon>Bacteria</taxon>
        <taxon>Bacillati</taxon>
        <taxon>Actinomycetota</taxon>
        <taxon>Actinomycetes</taxon>
        <taxon>Kitasatosporales</taxon>
        <taxon>Streptomycetaceae</taxon>
        <taxon>Streptomyces</taxon>
    </lineage>
</organism>
<dbReference type="Pfam" id="PF12802">
    <property type="entry name" value="MarR_2"/>
    <property type="match status" value="1"/>
</dbReference>
<dbReference type="SMART" id="SM00347">
    <property type="entry name" value="HTH_MARR"/>
    <property type="match status" value="1"/>
</dbReference>
<evidence type="ECO:0000313" key="6">
    <source>
        <dbReference type="EMBL" id="WTQ76636.1"/>
    </source>
</evidence>
<proteinExistence type="predicted"/>
<keyword evidence="3" id="KW-0804">Transcription</keyword>
<evidence type="ECO:0000256" key="2">
    <source>
        <dbReference type="ARBA" id="ARBA00023125"/>
    </source>
</evidence>
<protein>
    <submittedName>
        <fullName evidence="6">MarR family transcriptional regulator</fullName>
    </submittedName>
</protein>
<dbReference type="Gene3D" id="1.10.10.10">
    <property type="entry name" value="Winged helix-like DNA-binding domain superfamily/Winged helix DNA-binding domain"/>
    <property type="match status" value="1"/>
</dbReference>
<dbReference type="EMBL" id="CP108169">
    <property type="protein sequence ID" value="WTQ76636.1"/>
    <property type="molecule type" value="Genomic_DNA"/>
</dbReference>
<evidence type="ECO:0000256" key="3">
    <source>
        <dbReference type="ARBA" id="ARBA00023163"/>
    </source>
</evidence>
<dbReference type="PANTHER" id="PTHR39515">
    <property type="entry name" value="CONSERVED PROTEIN"/>
    <property type="match status" value="1"/>
</dbReference>
<evidence type="ECO:0000259" key="5">
    <source>
        <dbReference type="PROSITE" id="PS50995"/>
    </source>
</evidence>
<dbReference type="GO" id="GO:0003677">
    <property type="term" value="F:DNA binding"/>
    <property type="evidence" value="ECO:0007669"/>
    <property type="project" value="UniProtKB-KW"/>
</dbReference>
<dbReference type="CDD" id="cd00090">
    <property type="entry name" value="HTH_ARSR"/>
    <property type="match status" value="1"/>
</dbReference>
<dbReference type="InterPro" id="IPR001845">
    <property type="entry name" value="HTH_ArsR_DNA-bd_dom"/>
</dbReference>
<dbReference type="PROSITE" id="PS01117">
    <property type="entry name" value="HTH_MARR_1"/>
    <property type="match status" value="1"/>
</dbReference>
<dbReference type="InterPro" id="IPR023187">
    <property type="entry name" value="Tscrpt_reg_MarR-type_CS"/>
</dbReference>
<dbReference type="SUPFAM" id="SSF46785">
    <property type="entry name" value="Winged helix' DNA-binding domain"/>
    <property type="match status" value="1"/>
</dbReference>
<dbReference type="InterPro" id="IPR036390">
    <property type="entry name" value="WH_DNA-bd_sf"/>
</dbReference>
<dbReference type="PANTHER" id="PTHR39515:SF2">
    <property type="entry name" value="HTH-TYPE TRANSCRIPTIONAL REGULATOR RV0880"/>
    <property type="match status" value="1"/>
</dbReference>
<feature type="region of interest" description="Disordered" evidence="4">
    <location>
        <begin position="1"/>
        <end position="21"/>
    </location>
</feature>
<accession>A0AAU1LZJ4</accession>
<name>A0AAU1LZJ4_9ACTN</name>
<dbReference type="InterPro" id="IPR011991">
    <property type="entry name" value="ArsR-like_HTH"/>
</dbReference>
<dbReference type="InterPro" id="IPR000835">
    <property type="entry name" value="HTH_MarR-typ"/>
</dbReference>
<keyword evidence="1" id="KW-0805">Transcription regulation</keyword>
<dbReference type="SMART" id="SM00418">
    <property type="entry name" value="HTH_ARSR"/>
    <property type="match status" value="1"/>
</dbReference>
<gene>
    <name evidence="6" type="ORF">OG222_27555</name>
</gene>
<dbReference type="PROSITE" id="PS50995">
    <property type="entry name" value="HTH_MARR_2"/>
    <property type="match status" value="1"/>
</dbReference>
<dbReference type="InterPro" id="IPR052526">
    <property type="entry name" value="HTH-type_Bedaq_tolerance"/>
</dbReference>
<reference evidence="6" key="1">
    <citation type="submission" date="2022-10" db="EMBL/GenBank/DDBJ databases">
        <title>The complete genomes of actinobacterial strains from the NBC collection.</title>
        <authorList>
            <person name="Joergensen T.S."/>
            <person name="Alvarez Arevalo M."/>
            <person name="Sterndorff E.B."/>
            <person name="Faurdal D."/>
            <person name="Vuksanovic O."/>
            <person name="Mourched A.-S."/>
            <person name="Charusanti P."/>
            <person name="Shaw S."/>
            <person name="Blin K."/>
            <person name="Weber T."/>
        </authorList>
    </citation>
    <scope>NUCLEOTIDE SEQUENCE</scope>
    <source>
        <strain evidence="6">NBC_00148</strain>
    </source>
</reference>
<dbReference type="InterPro" id="IPR036388">
    <property type="entry name" value="WH-like_DNA-bd_sf"/>
</dbReference>
<dbReference type="AlphaFoldDB" id="A0AAU1LZJ4"/>
<feature type="domain" description="HTH marR-type" evidence="5">
    <location>
        <begin position="21"/>
        <end position="156"/>
    </location>
</feature>
<evidence type="ECO:0000256" key="1">
    <source>
        <dbReference type="ARBA" id="ARBA00023015"/>
    </source>
</evidence>
<dbReference type="GO" id="GO:0003700">
    <property type="term" value="F:DNA-binding transcription factor activity"/>
    <property type="evidence" value="ECO:0007669"/>
    <property type="project" value="InterPro"/>
</dbReference>